<dbReference type="EMBL" id="BAAAZC010000009">
    <property type="protein sequence ID" value="GAA3966349.1"/>
    <property type="molecule type" value="Genomic_DNA"/>
</dbReference>
<comment type="caution">
    <text evidence="1">The sequence shown here is derived from an EMBL/GenBank/DDBJ whole genome shotgun (WGS) entry which is preliminary data.</text>
</comment>
<keyword evidence="2" id="KW-1185">Reference proteome</keyword>
<evidence type="ECO:0000313" key="1">
    <source>
        <dbReference type="EMBL" id="GAA3966349.1"/>
    </source>
</evidence>
<dbReference type="Proteomes" id="UP001500742">
    <property type="component" value="Unassembled WGS sequence"/>
</dbReference>
<proteinExistence type="predicted"/>
<sequence>MPNISNEDTANSTMQKIAIAFIVERRSGSEFSDLLNNYTHKFTIMKYYIIKNQYN</sequence>
<protein>
    <submittedName>
        <fullName evidence="1">Uncharacterized protein</fullName>
    </submittedName>
</protein>
<organism evidence="1 2">
    <name type="scientific">Mucilaginibacter dorajii</name>
    <dbReference type="NCBI Taxonomy" id="692994"/>
    <lineage>
        <taxon>Bacteria</taxon>
        <taxon>Pseudomonadati</taxon>
        <taxon>Bacteroidota</taxon>
        <taxon>Sphingobacteriia</taxon>
        <taxon>Sphingobacteriales</taxon>
        <taxon>Sphingobacteriaceae</taxon>
        <taxon>Mucilaginibacter</taxon>
    </lineage>
</organism>
<gene>
    <name evidence="1" type="ORF">GCM10022210_13600</name>
</gene>
<accession>A0ABP7PIP4</accession>
<name>A0ABP7PIP4_9SPHI</name>
<evidence type="ECO:0000313" key="2">
    <source>
        <dbReference type="Proteomes" id="UP001500742"/>
    </source>
</evidence>
<reference evidence="2" key="1">
    <citation type="journal article" date="2019" name="Int. J. Syst. Evol. Microbiol.">
        <title>The Global Catalogue of Microorganisms (GCM) 10K type strain sequencing project: providing services to taxonomists for standard genome sequencing and annotation.</title>
        <authorList>
            <consortium name="The Broad Institute Genomics Platform"/>
            <consortium name="The Broad Institute Genome Sequencing Center for Infectious Disease"/>
            <person name="Wu L."/>
            <person name="Ma J."/>
        </authorList>
    </citation>
    <scope>NUCLEOTIDE SEQUENCE [LARGE SCALE GENOMIC DNA]</scope>
    <source>
        <strain evidence="2">JCM 16601</strain>
    </source>
</reference>